<evidence type="ECO:0000313" key="12">
    <source>
        <dbReference type="Proteomes" id="UP000275024"/>
    </source>
</evidence>
<dbReference type="Proteomes" id="UP000275024">
    <property type="component" value="Unassembled WGS sequence"/>
</dbReference>
<dbReference type="InterPro" id="IPR004477">
    <property type="entry name" value="ComEC_N"/>
</dbReference>
<gene>
    <name evidence="10" type="ORF">D7318_07450</name>
    <name evidence="9" type="ORF">D7319_03030</name>
</gene>
<reference evidence="11 12" key="1">
    <citation type="submission" date="2018-09" db="EMBL/GenBank/DDBJ databases">
        <title>Streptomyces sp. nov. DS1-2, an endophytic actinomycete isolated from roots of Dendrobium scabrilingue.</title>
        <authorList>
            <person name="Kuncharoen N."/>
            <person name="Kudo T."/>
            <person name="Ohkuma M."/>
            <person name="Yuki M."/>
            <person name="Tanasupawat S."/>
        </authorList>
    </citation>
    <scope>NUCLEOTIDE SEQUENCE [LARGE SCALE GENOMIC DNA]</scope>
    <source>
        <strain evidence="9 12">AZ1-7</strain>
        <strain evidence="10 11">DS1-2</strain>
    </source>
</reference>
<feature type="transmembrane region" description="Helical" evidence="7">
    <location>
        <begin position="326"/>
        <end position="345"/>
    </location>
</feature>
<feature type="transmembrane region" description="Helical" evidence="7">
    <location>
        <begin position="398"/>
        <end position="416"/>
    </location>
</feature>
<evidence type="ECO:0000313" key="10">
    <source>
        <dbReference type="EMBL" id="RKN26044.1"/>
    </source>
</evidence>
<evidence type="ECO:0000256" key="2">
    <source>
        <dbReference type="ARBA" id="ARBA00022475"/>
    </source>
</evidence>
<dbReference type="Pfam" id="PF03772">
    <property type="entry name" value="Competence"/>
    <property type="match status" value="1"/>
</dbReference>
<dbReference type="Gene3D" id="3.60.15.10">
    <property type="entry name" value="Ribonuclease Z/Hydroxyacylglutathione hydrolase-like"/>
    <property type="match status" value="1"/>
</dbReference>
<evidence type="ECO:0000313" key="11">
    <source>
        <dbReference type="Proteomes" id="UP000268652"/>
    </source>
</evidence>
<dbReference type="NCBIfam" id="TIGR00360">
    <property type="entry name" value="ComEC_N-term"/>
    <property type="match status" value="1"/>
</dbReference>
<dbReference type="AlphaFoldDB" id="A0A3A9WVR7"/>
<dbReference type="Pfam" id="PF00753">
    <property type="entry name" value="Lactamase_B"/>
    <property type="match status" value="1"/>
</dbReference>
<keyword evidence="11" id="KW-1185">Reference proteome</keyword>
<feature type="transmembrane region" description="Helical" evidence="7">
    <location>
        <begin position="286"/>
        <end position="306"/>
    </location>
</feature>
<feature type="transmembrane region" description="Helical" evidence="7">
    <location>
        <begin position="491"/>
        <end position="511"/>
    </location>
</feature>
<feature type="transmembrane region" description="Helical" evidence="7">
    <location>
        <begin position="548"/>
        <end position="564"/>
    </location>
</feature>
<dbReference type="InterPro" id="IPR035681">
    <property type="entry name" value="ComA-like_MBL"/>
</dbReference>
<name>A0A3A9WVR7_9ACTN</name>
<feature type="transmembrane region" description="Helical" evidence="7">
    <location>
        <begin position="90"/>
        <end position="110"/>
    </location>
</feature>
<evidence type="ECO:0000313" key="9">
    <source>
        <dbReference type="EMBL" id="RKN11906.1"/>
    </source>
</evidence>
<dbReference type="InterPro" id="IPR052159">
    <property type="entry name" value="Competence_DNA_uptake"/>
</dbReference>
<evidence type="ECO:0000256" key="4">
    <source>
        <dbReference type="ARBA" id="ARBA00022989"/>
    </source>
</evidence>
<keyword evidence="2" id="KW-1003">Cell membrane</keyword>
<feature type="transmembrane region" description="Helical" evidence="7">
    <location>
        <begin position="428"/>
        <end position="450"/>
    </location>
</feature>
<feature type="transmembrane region" description="Helical" evidence="7">
    <location>
        <begin position="374"/>
        <end position="392"/>
    </location>
</feature>
<dbReference type="GO" id="GO:0005886">
    <property type="term" value="C:plasma membrane"/>
    <property type="evidence" value="ECO:0007669"/>
    <property type="project" value="UniProtKB-SubCell"/>
</dbReference>
<dbReference type="Proteomes" id="UP000268652">
    <property type="component" value="Unassembled WGS sequence"/>
</dbReference>
<feature type="transmembrane region" description="Helical" evidence="7">
    <location>
        <begin position="351"/>
        <end position="367"/>
    </location>
</feature>
<dbReference type="InterPro" id="IPR001279">
    <property type="entry name" value="Metallo-B-lactamas"/>
</dbReference>
<dbReference type="EMBL" id="RBDX01000002">
    <property type="protein sequence ID" value="RKN11906.1"/>
    <property type="molecule type" value="Genomic_DNA"/>
</dbReference>
<evidence type="ECO:0000256" key="3">
    <source>
        <dbReference type="ARBA" id="ARBA00022692"/>
    </source>
</evidence>
<proteinExistence type="predicted"/>
<feature type="transmembrane region" description="Helical" evidence="7">
    <location>
        <begin position="523"/>
        <end position="541"/>
    </location>
</feature>
<dbReference type="SUPFAM" id="SSF56281">
    <property type="entry name" value="Metallo-hydrolase/oxidoreductase"/>
    <property type="match status" value="1"/>
</dbReference>
<keyword evidence="4 7" id="KW-1133">Transmembrane helix</keyword>
<evidence type="ECO:0000256" key="6">
    <source>
        <dbReference type="SAM" id="MobiDB-lite"/>
    </source>
</evidence>
<keyword evidence="3 7" id="KW-0812">Transmembrane</keyword>
<feature type="transmembrane region" description="Helical" evidence="7">
    <location>
        <begin position="61"/>
        <end position="83"/>
    </location>
</feature>
<evidence type="ECO:0000256" key="1">
    <source>
        <dbReference type="ARBA" id="ARBA00004651"/>
    </source>
</evidence>
<dbReference type="CDD" id="cd07731">
    <property type="entry name" value="ComA-like_MBL-fold"/>
    <property type="match status" value="1"/>
</dbReference>
<dbReference type="SMART" id="SM00849">
    <property type="entry name" value="Lactamase_B"/>
    <property type="match status" value="1"/>
</dbReference>
<accession>A0A3A9WVR7</accession>
<dbReference type="PANTHER" id="PTHR30619">
    <property type="entry name" value="DNA INTERNALIZATION/COMPETENCE PROTEIN COMEC/REC2"/>
    <property type="match status" value="1"/>
</dbReference>
<dbReference type="RefSeq" id="WP_120696054.1">
    <property type="nucleotide sequence ID" value="NZ_RBDX01000002.1"/>
</dbReference>
<feature type="region of interest" description="Disordered" evidence="6">
    <location>
        <begin position="1"/>
        <end position="34"/>
    </location>
</feature>
<dbReference type="InterPro" id="IPR036866">
    <property type="entry name" value="RibonucZ/Hydroxyglut_hydro"/>
</dbReference>
<comment type="subcellular location">
    <subcellularLocation>
        <location evidence="1">Cell membrane</location>
        <topology evidence="1">Multi-pass membrane protein</topology>
    </subcellularLocation>
</comment>
<evidence type="ECO:0000259" key="8">
    <source>
        <dbReference type="SMART" id="SM00849"/>
    </source>
</evidence>
<comment type="caution">
    <text evidence="9">The sequence shown here is derived from an EMBL/GenBank/DDBJ whole genome shotgun (WGS) entry which is preliminary data.</text>
</comment>
<feature type="domain" description="Metallo-beta-lactamase" evidence="8">
    <location>
        <begin position="589"/>
        <end position="760"/>
    </location>
</feature>
<keyword evidence="5 7" id="KW-0472">Membrane</keyword>
<feature type="transmembrane region" description="Helical" evidence="7">
    <location>
        <begin position="456"/>
        <end position="479"/>
    </location>
</feature>
<dbReference type="EMBL" id="RBDY01000003">
    <property type="protein sequence ID" value="RKN26044.1"/>
    <property type="molecule type" value="Genomic_DNA"/>
</dbReference>
<sequence>MSPSEPPGGGSRHPVHVASGHRLGDPAPRQDGPVDLRLLAPAGAAWAAAALALGAPPRVAALGSFGCCAAAGALLCGAALPAARRGAGPLLVAVALALLSAAAGSAVAGLHRAAVSAGPLDELAGRRVTVEVTLTGDPRQARERPGAPAGAPRPVLVAAEATRVLTPGGGARRVESPVLLVTRTERTDEWLRLLPSTRLRVAARAERPMPGRAWELTAVLVVPDAGSPEVTGGPGAHQRFAGRLRAGLREAADGVPGDAGALLPALVIGDDSGITPDLDAAVEATGLTHLVVVSGSQVAIVLALLIGSPGTAARAERGGLAARLGIPLRVTAVVGGGLLLAFVLVCRPEPSVLRAAVCGGIALLALATGRRRALLSTLAGAVLLLILFDPGLARSFGFLLSVLATGALLTVAPRWSEALRARGMPGRVSEALAAAAAAHMVCAPVITVFAEGTSLVAIPCNLLAAPAVAPAVVLGWLALATAPVAMPVAEAFAWCAGWPARWIAAVARTGAGLPGAELAWPGGWSGAALLAGVTPGVLVLARRVPRRPWLAAVCALLVLLALLRPPPLTRLLTGWPPPGWRLVACEVGQGDALVLAAGGGSALVVDAGPEPAAVDRCLRELGVRHVPLVVLSHFHADHVGGLAGVLRGRTVGAVQTSPVRDPPEGAALVDRVAREAGVPVVPAAPGERGRVGEALSWRVLWPPADAASAGLGANDGSVTLLVRAGPLTVLLPGDLEPAAQERLLAESQDLGEVDVVKVAHHGSAGQHPPLIERLSPELALISCGPENRYGHPAPRTVAALESAGATVLRTDTQGALAVTAERDGPRGIFRGVRSMDR</sequence>
<protein>
    <submittedName>
        <fullName evidence="9">ComEC/Rec2 family competence protein</fullName>
    </submittedName>
</protein>
<evidence type="ECO:0000256" key="5">
    <source>
        <dbReference type="ARBA" id="ARBA00023136"/>
    </source>
</evidence>
<evidence type="ECO:0000256" key="7">
    <source>
        <dbReference type="SAM" id="Phobius"/>
    </source>
</evidence>
<dbReference type="OrthoDB" id="7177610at2"/>
<dbReference type="PANTHER" id="PTHR30619:SF1">
    <property type="entry name" value="RECOMBINATION PROTEIN 2"/>
    <property type="match status" value="1"/>
</dbReference>
<organism evidence="9 12">
    <name type="scientific">Streptomyces radicis</name>
    <dbReference type="NCBI Taxonomy" id="1750517"/>
    <lineage>
        <taxon>Bacteria</taxon>
        <taxon>Bacillati</taxon>
        <taxon>Actinomycetota</taxon>
        <taxon>Actinomycetes</taxon>
        <taxon>Kitasatosporales</taxon>
        <taxon>Streptomycetaceae</taxon>
        <taxon>Streptomyces</taxon>
    </lineage>
</organism>